<evidence type="ECO:0008006" key="4">
    <source>
        <dbReference type="Google" id="ProtNLM"/>
    </source>
</evidence>
<proteinExistence type="predicted"/>
<keyword evidence="3" id="KW-1185">Reference proteome</keyword>
<protein>
    <recommendedName>
        <fullName evidence="4">HNH endonuclease</fullName>
    </recommendedName>
</protein>
<name>A0A9E8K4K8_9CAUD</name>
<sequence length="130" mass="15282">MDKKKMQLGMNPSTASGRLVKDLLWNYIVKCGDNKCHKCGEEMSRETFSIEHVVPWLDSENPTELFFDIGNISYSHLVCNISSARKTNKVYETGEEKLEAKRRNDRNFYNNLDASERKRRRNEKYRRTGN</sequence>
<dbReference type="Gene3D" id="1.10.30.50">
    <property type="match status" value="1"/>
</dbReference>
<accession>A0A9E8K4K8</accession>
<evidence type="ECO:0000313" key="3">
    <source>
        <dbReference type="Proteomes" id="UP001163735"/>
    </source>
</evidence>
<dbReference type="Proteomes" id="UP001163735">
    <property type="component" value="Segment"/>
</dbReference>
<dbReference type="EMBL" id="OP491958">
    <property type="protein sequence ID" value="UZV39663.1"/>
    <property type="molecule type" value="Genomic_DNA"/>
</dbReference>
<evidence type="ECO:0000256" key="1">
    <source>
        <dbReference type="SAM" id="MobiDB-lite"/>
    </source>
</evidence>
<evidence type="ECO:0000313" key="2">
    <source>
        <dbReference type="EMBL" id="UZV39663.1"/>
    </source>
</evidence>
<organism evidence="2 3">
    <name type="scientific">Aeromonas phage APT65</name>
    <dbReference type="NCBI Taxonomy" id="2982914"/>
    <lineage>
        <taxon>Viruses</taxon>
        <taxon>Duplodnaviria</taxon>
        <taxon>Heunggongvirae</taxon>
        <taxon>Uroviricota</taxon>
        <taxon>Caudoviricetes</taxon>
        <taxon>Aquaneticvirus</taxon>
        <taxon>Aquaneticvirus ApT65</taxon>
    </lineage>
</organism>
<feature type="compositionally biased region" description="Basic residues" evidence="1">
    <location>
        <begin position="117"/>
        <end position="130"/>
    </location>
</feature>
<gene>
    <name evidence="2" type="ORF">APT65_00055</name>
</gene>
<reference evidence="2" key="1">
    <citation type="submission" date="2022-09" db="EMBL/GenBank/DDBJ databases">
        <authorList>
            <person name="Cebeci A."/>
            <person name="Ture M."/>
            <person name="Alemdag M."/>
            <person name="Altinok I."/>
        </authorList>
    </citation>
    <scope>NUCLEOTIDE SEQUENCE</scope>
</reference>
<feature type="region of interest" description="Disordered" evidence="1">
    <location>
        <begin position="109"/>
        <end position="130"/>
    </location>
</feature>